<gene>
    <name evidence="4" type="ORF">UTRI_03323</name>
</gene>
<name>A0A5C3E677_9BASI</name>
<proteinExistence type="predicted"/>
<dbReference type="Pfam" id="PF18107">
    <property type="entry name" value="HTH_ABP1_N"/>
    <property type="match status" value="1"/>
</dbReference>
<dbReference type="PANTHER" id="PTHR19303">
    <property type="entry name" value="TRANSPOSON"/>
    <property type="match status" value="1"/>
</dbReference>
<dbReference type="GO" id="GO:0005634">
    <property type="term" value="C:nucleus"/>
    <property type="evidence" value="ECO:0007669"/>
    <property type="project" value="TreeGrafter"/>
</dbReference>
<protein>
    <recommendedName>
        <fullName evidence="3">HTH CENPB-type domain-containing protein</fullName>
    </recommendedName>
</protein>
<keyword evidence="5" id="KW-1185">Reference proteome</keyword>
<evidence type="ECO:0000313" key="5">
    <source>
        <dbReference type="Proteomes" id="UP000324022"/>
    </source>
</evidence>
<accession>A0A5C3E677</accession>
<dbReference type="PANTHER" id="PTHR19303:SF73">
    <property type="entry name" value="PROTEIN PDC2"/>
    <property type="match status" value="1"/>
</dbReference>
<evidence type="ECO:0000313" key="4">
    <source>
        <dbReference type="EMBL" id="SPO25958.1"/>
    </source>
</evidence>
<dbReference type="OrthoDB" id="162969at2759"/>
<keyword evidence="1" id="KW-0238">DNA-binding</keyword>
<dbReference type="SMART" id="SM00674">
    <property type="entry name" value="CENPB"/>
    <property type="match status" value="1"/>
</dbReference>
<dbReference type="AlphaFoldDB" id="A0A5C3E677"/>
<dbReference type="SUPFAM" id="SSF46689">
    <property type="entry name" value="Homeodomain-like"/>
    <property type="match status" value="2"/>
</dbReference>
<dbReference type="PROSITE" id="PS51253">
    <property type="entry name" value="HTH_CENPB"/>
    <property type="match status" value="1"/>
</dbReference>
<dbReference type="EMBL" id="OOIN01000012">
    <property type="protein sequence ID" value="SPO25958.1"/>
    <property type="molecule type" value="Genomic_DNA"/>
</dbReference>
<keyword evidence="2" id="KW-0175">Coiled coil</keyword>
<dbReference type="InterPro" id="IPR004875">
    <property type="entry name" value="DDE_SF_endonuclease_dom"/>
</dbReference>
<dbReference type="GO" id="GO:0003677">
    <property type="term" value="F:DNA binding"/>
    <property type="evidence" value="ECO:0007669"/>
    <property type="project" value="UniProtKB-KW"/>
</dbReference>
<dbReference type="InterPro" id="IPR009057">
    <property type="entry name" value="Homeodomain-like_sf"/>
</dbReference>
<dbReference type="Pfam" id="PF03184">
    <property type="entry name" value="DDE_1"/>
    <property type="match status" value="1"/>
</dbReference>
<evidence type="ECO:0000256" key="2">
    <source>
        <dbReference type="SAM" id="Coils"/>
    </source>
</evidence>
<sequence>MPQYIKKNTHTTLQQRLEIAKYKATHPAASQKEMQDWFFSKFNLKISQPTLSHILNTTQIQNIPTHQLSRKNLKSAANTTLENALFQWFSINQHKINITNNILQIKAKDFAAKLASTGNLTFSIGWVERFKKRFHIQSRIKHGEAASIPRIQQEKIPKLKEEISNYQPDDIYNMDETGLFFRLQGQHALTNTIIPGFKTPKDRITIVICSNSTGNHKLPLWIIGKFANPRAFKSIKNTNRLPAIYKSNKKAWKNPILFKEWIYWLDNQVKRPILLLMDNFKAHNIDYNLKNIKILLLPPDTTAQLQPLDAGIIKAFKSHYRRLYGLQLLDDLNLDQNQSKNKIGQINVLEALFLASEAWESVIMTTIYNCFRHTGLFHQYNSRNARINEELHKTQEQLQQLQLQLPMALRMDINLLLNHPLEAARTIDITTLDDDDIVDMVSQEEEEAIIPEIGIPAIKTDTAIKNIKELQQFVMGKVENDENAKLYCMQLQSLLREIQAAQLKNAKQTKISQFFQTSQ</sequence>
<feature type="coiled-coil region" evidence="2">
    <location>
        <begin position="377"/>
        <end position="404"/>
    </location>
</feature>
<evidence type="ECO:0000259" key="3">
    <source>
        <dbReference type="PROSITE" id="PS51253"/>
    </source>
</evidence>
<dbReference type="Proteomes" id="UP000324022">
    <property type="component" value="Unassembled WGS sequence"/>
</dbReference>
<dbReference type="InterPro" id="IPR050863">
    <property type="entry name" value="CenT-Element_Derived"/>
</dbReference>
<evidence type="ECO:0000256" key="1">
    <source>
        <dbReference type="ARBA" id="ARBA00023125"/>
    </source>
</evidence>
<dbReference type="InterPro" id="IPR041188">
    <property type="entry name" value="HTH_ABP1_N"/>
</dbReference>
<dbReference type="InterPro" id="IPR006600">
    <property type="entry name" value="HTH_CenpB_DNA-bd_dom"/>
</dbReference>
<feature type="domain" description="HTH CENPB-type" evidence="3">
    <location>
        <begin position="69"/>
        <end position="140"/>
    </location>
</feature>
<dbReference type="Gene3D" id="1.10.10.60">
    <property type="entry name" value="Homeodomain-like"/>
    <property type="match status" value="2"/>
</dbReference>
<organism evidence="4 5">
    <name type="scientific">Ustilago trichophora</name>
    <dbReference type="NCBI Taxonomy" id="86804"/>
    <lineage>
        <taxon>Eukaryota</taxon>
        <taxon>Fungi</taxon>
        <taxon>Dikarya</taxon>
        <taxon>Basidiomycota</taxon>
        <taxon>Ustilaginomycotina</taxon>
        <taxon>Ustilaginomycetes</taxon>
        <taxon>Ustilaginales</taxon>
        <taxon>Ustilaginaceae</taxon>
        <taxon>Ustilago</taxon>
    </lineage>
</organism>
<dbReference type="Pfam" id="PF03221">
    <property type="entry name" value="HTH_Tnp_Tc5"/>
    <property type="match status" value="1"/>
</dbReference>
<reference evidence="4 5" key="1">
    <citation type="submission" date="2018-03" db="EMBL/GenBank/DDBJ databases">
        <authorList>
            <person name="Guldener U."/>
        </authorList>
    </citation>
    <scope>NUCLEOTIDE SEQUENCE [LARGE SCALE GENOMIC DNA]</scope>
    <source>
        <strain evidence="4 5">NBRC100155</strain>
    </source>
</reference>